<dbReference type="AlphaFoldDB" id="A0AA88XNM2"/>
<comment type="caution">
    <text evidence="2">The sequence shown here is derived from an EMBL/GenBank/DDBJ whole genome shotgun (WGS) entry which is preliminary data.</text>
</comment>
<name>A0AA88XNM2_PINIB</name>
<evidence type="ECO:0000313" key="3">
    <source>
        <dbReference type="Proteomes" id="UP001186944"/>
    </source>
</evidence>
<evidence type="ECO:0000313" key="2">
    <source>
        <dbReference type="EMBL" id="KAK3084540.1"/>
    </source>
</evidence>
<dbReference type="Proteomes" id="UP001186944">
    <property type="component" value="Unassembled WGS sequence"/>
</dbReference>
<evidence type="ECO:0000256" key="1">
    <source>
        <dbReference type="SAM" id="MobiDB-lite"/>
    </source>
</evidence>
<feature type="compositionally biased region" description="Low complexity" evidence="1">
    <location>
        <begin position="64"/>
        <end position="81"/>
    </location>
</feature>
<keyword evidence="3" id="KW-1185">Reference proteome</keyword>
<organism evidence="2 3">
    <name type="scientific">Pinctada imbricata</name>
    <name type="common">Atlantic pearl-oyster</name>
    <name type="synonym">Pinctada martensii</name>
    <dbReference type="NCBI Taxonomy" id="66713"/>
    <lineage>
        <taxon>Eukaryota</taxon>
        <taxon>Metazoa</taxon>
        <taxon>Spiralia</taxon>
        <taxon>Lophotrochozoa</taxon>
        <taxon>Mollusca</taxon>
        <taxon>Bivalvia</taxon>
        <taxon>Autobranchia</taxon>
        <taxon>Pteriomorphia</taxon>
        <taxon>Pterioida</taxon>
        <taxon>Pterioidea</taxon>
        <taxon>Pteriidae</taxon>
        <taxon>Pinctada</taxon>
    </lineage>
</organism>
<reference evidence="2" key="1">
    <citation type="submission" date="2019-08" db="EMBL/GenBank/DDBJ databases">
        <title>The improved chromosome-level genome for the pearl oyster Pinctada fucata martensii using PacBio sequencing and Hi-C.</title>
        <authorList>
            <person name="Zheng Z."/>
        </authorList>
    </citation>
    <scope>NUCLEOTIDE SEQUENCE</scope>
    <source>
        <strain evidence="2">ZZ-2019</strain>
        <tissue evidence="2">Adductor muscle</tissue>
    </source>
</reference>
<feature type="region of interest" description="Disordered" evidence="1">
    <location>
        <begin position="57"/>
        <end position="90"/>
    </location>
</feature>
<protein>
    <submittedName>
        <fullName evidence="2">Uncharacterized protein</fullName>
    </submittedName>
</protein>
<dbReference type="EMBL" id="VSWD01000013">
    <property type="protein sequence ID" value="KAK3084540.1"/>
    <property type="molecule type" value="Genomic_DNA"/>
</dbReference>
<accession>A0AA88XNM2</accession>
<gene>
    <name evidence="2" type="ORF">FSP39_014978</name>
</gene>
<sequence length="102" mass="11431">MRLKKRLTETDPTWLHVPGPPAVHSPSGTNVWSSYSAEAIICDLSQAFCRNQRIHKQHDGPCRSTSTTTKTATMTKPTDAPKGNNSHNDAYANHHDEICKWF</sequence>
<proteinExistence type="predicted"/>